<dbReference type="EMBL" id="JAERTX010000003">
    <property type="protein sequence ID" value="MBM9458815.1"/>
    <property type="molecule type" value="Genomic_DNA"/>
</dbReference>
<accession>A0A939BXG8</accession>
<evidence type="ECO:0000256" key="1">
    <source>
        <dbReference type="ARBA" id="ARBA00022475"/>
    </source>
</evidence>
<comment type="subcellular location">
    <subcellularLocation>
        <location evidence="7">Cell membrane</location>
        <topology evidence="7">Single-pass membrane protein</topology>
    </subcellularLocation>
</comment>
<protein>
    <recommendedName>
        <fullName evidence="7">Endolytic murein transglycosylase</fullName>
        <ecNumber evidence="7">4.2.2.29</ecNumber>
    </recommendedName>
    <alternativeName>
        <fullName evidence="7">Peptidoglycan lytic transglycosylase</fullName>
    </alternativeName>
    <alternativeName>
        <fullName evidence="7">Peptidoglycan polymerization terminase</fullName>
    </alternativeName>
</protein>
<keyword evidence="6 7" id="KW-0961">Cell wall biogenesis/degradation</keyword>
<dbReference type="EC" id="4.2.2.29" evidence="7"/>
<reference evidence="9" key="1">
    <citation type="submission" date="2021-01" db="EMBL/GenBank/DDBJ databases">
        <title>Novel species in genus Nocardioides.</title>
        <authorList>
            <person name="Zhang G."/>
        </authorList>
    </citation>
    <scope>NUCLEOTIDE SEQUENCE</scope>
    <source>
        <strain evidence="9">Zg-536</strain>
    </source>
</reference>
<dbReference type="RefSeq" id="WP_205290133.1">
    <property type="nucleotide sequence ID" value="NZ_CP074406.1"/>
</dbReference>
<dbReference type="PANTHER" id="PTHR30518">
    <property type="entry name" value="ENDOLYTIC MUREIN TRANSGLYCOSYLASE"/>
    <property type="match status" value="1"/>
</dbReference>
<evidence type="ECO:0000313" key="10">
    <source>
        <dbReference type="Proteomes" id="UP000663791"/>
    </source>
</evidence>
<dbReference type="InterPro" id="IPR003770">
    <property type="entry name" value="MLTG-like"/>
</dbReference>
<comment type="similarity">
    <text evidence="7">Belongs to the transglycosylase MltG family.</text>
</comment>
<feature type="compositionally biased region" description="Low complexity" evidence="8">
    <location>
        <begin position="31"/>
        <end position="41"/>
    </location>
</feature>
<dbReference type="AlphaFoldDB" id="A0A939BXG8"/>
<evidence type="ECO:0000256" key="4">
    <source>
        <dbReference type="ARBA" id="ARBA00023136"/>
    </source>
</evidence>
<dbReference type="NCBIfam" id="TIGR00247">
    <property type="entry name" value="endolytic transglycosylase MltG"/>
    <property type="match status" value="1"/>
</dbReference>
<keyword evidence="2 7" id="KW-0812">Transmembrane</keyword>
<dbReference type="GO" id="GO:0071555">
    <property type="term" value="P:cell wall organization"/>
    <property type="evidence" value="ECO:0007669"/>
    <property type="project" value="UniProtKB-KW"/>
</dbReference>
<organism evidence="9 10">
    <name type="scientific">Nocardioides faecalis</name>
    <dbReference type="NCBI Taxonomy" id="2803858"/>
    <lineage>
        <taxon>Bacteria</taxon>
        <taxon>Bacillati</taxon>
        <taxon>Actinomycetota</taxon>
        <taxon>Actinomycetes</taxon>
        <taxon>Propionibacteriales</taxon>
        <taxon>Nocardioidaceae</taxon>
        <taxon>Nocardioides</taxon>
    </lineage>
</organism>
<gene>
    <name evidence="7 9" type="primary">mltG</name>
    <name evidence="9" type="ORF">JK386_02795</name>
</gene>
<evidence type="ECO:0000256" key="8">
    <source>
        <dbReference type="SAM" id="MobiDB-lite"/>
    </source>
</evidence>
<feature type="transmembrane region" description="Helical" evidence="7">
    <location>
        <begin position="57"/>
        <end position="77"/>
    </location>
</feature>
<comment type="function">
    <text evidence="7">Functions as a peptidoglycan terminase that cleaves nascent peptidoglycan strands endolytically to terminate their elongation.</text>
</comment>
<proteinExistence type="inferred from homology"/>
<comment type="caution">
    <text evidence="9">The sequence shown here is derived from an EMBL/GenBank/DDBJ whole genome shotgun (WGS) entry which is preliminary data.</text>
</comment>
<evidence type="ECO:0000256" key="5">
    <source>
        <dbReference type="ARBA" id="ARBA00023239"/>
    </source>
</evidence>
<feature type="region of interest" description="Disordered" evidence="8">
    <location>
        <begin position="1"/>
        <end position="52"/>
    </location>
</feature>
<dbReference type="GO" id="GO:0008932">
    <property type="term" value="F:lytic endotransglycosylase activity"/>
    <property type="evidence" value="ECO:0007669"/>
    <property type="project" value="UniProtKB-UniRule"/>
</dbReference>
<dbReference type="HAMAP" id="MF_02065">
    <property type="entry name" value="MltG"/>
    <property type="match status" value="1"/>
</dbReference>
<dbReference type="Proteomes" id="UP000663791">
    <property type="component" value="Unassembled WGS sequence"/>
</dbReference>
<keyword evidence="10" id="KW-1185">Reference proteome</keyword>
<dbReference type="GO" id="GO:0009252">
    <property type="term" value="P:peptidoglycan biosynthetic process"/>
    <property type="evidence" value="ECO:0007669"/>
    <property type="project" value="UniProtKB-UniRule"/>
</dbReference>
<dbReference type="Gene3D" id="3.30.1490.480">
    <property type="entry name" value="Endolytic murein transglycosylase"/>
    <property type="match status" value="1"/>
</dbReference>
<comment type="catalytic activity">
    <reaction evidence="7">
        <text>a peptidoglycan chain = a peptidoglycan chain with N-acetyl-1,6-anhydromuramyl-[peptide] at the reducing end + a peptidoglycan chain with N-acetylglucosamine at the non-reducing end.</text>
        <dbReference type="EC" id="4.2.2.29"/>
    </reaction>
</comment>
<evidence type="ECO:0000256" key="7">
    <source>
        <dbReference type="HAMAP-Rule" id="MF_02065"/>
    </source>
</evidence>
<keyword evidence="5 7" id="KW-0456">Lyase</keyword>
<evidence type="ECO:0000256" key="2">
    <source>
        <dbReference type="ARBA" id="ARBA00022692"/>
    </source>
</evidence>
<keyword evidence="3 7" id="KW-1133">Transmembrane helix</keyword>
<feature type="compositionally biased region" description="Basic residues" evidence="8">
    <location>
        <begin position="42"/>
        <end position="52"/>
    </location>
</feature>
<dbReference type="CDD" id="cd08010">
    <property type="entry name" value="MltG_like"/>
    <property type="match status" value="1"/>
</dbReference>
<dbReference type="PANTHER" id="PTHR30518:SF2">
    <property type="entry name" value="ENDOLYTIC MUREIN TRANSGLYCOSYLASE"/>
    <property type="match status" value="1"/>
</dbReference>
<dbReference type="Pfam" id="PF02618">
    <property type="entry name" value="YceG"/>
    <property type="match status" value="1"/>
</dbReference>
<dbReference type="GO" id="GO:0005886">
    <property type="term" value="C:plasma membrane"/>
    <property type="evidence" value="ECO:0007669"/>
    <property type="project" value="UniProtKB-SubCell"/>
</dbReference>
<evidence type="ECO:0000313" key="9">
    <source>
        <dbReference type="EMBL" id="MBM9458815.1"/>
    </source>
</evidence>
<feature type="site" description="Important for catalytic activity" evidence="7">
    <location>
        <position position="284"/>
    </location>
</feature>
<evidence type="ECO:0000256" key="6">
    <source>
        <dbReference type="ARBA" id="ARBA00023316"/>
    </source>
</evidence>
<keyword evidence="4 7" id="KW-0472">Membrane</keyword>
<name>A0A939BXG8_9ACTN</name>
<keyword evidence="1 7" id="KW-1003">Cell membrane</keyword>
<sequence length="407" mass="42982">MRDAEAPHPAEPLVPAADDSVLPGARDEHAPAGAGAAAAPRHAARHRSAKPSRRRRSGCLPVLVVAVLFIVAVGWIGRGWVADVKDMLSGPEDYPGPGSGEVVLVIDPGQSVTSIGNELAELDVVASGEAFVDAAADNPKSTGIQAGSYVLKLKMKASDAVAYLIDPANVAVTQVTIPEGFTVDQIVARLEKATEFSAEEFRQVLEDPAAYDLPDYAQGNPEGYLFPATYAFTPADEPADMLAAMVARYERALGDNDIEKTGAALGPGYTPEQIMTVASLVEAEGRGDDMPKIARAIYNRLEKPNGGGTNGLLQIDAAVLYALGTRDTSKLRAPLADLTDSPYNTYRFPGLPPGPIGAPGEKAIQAALKPAEGDWIYWVTVDCQGTTKFSETLAEHNQYQAVNGDEC</sequence>
<evidence type="ECO:0000256" key="3">
    <source>
        <dbReference type="ARBA" id="ARBA00022989"/>
    </source>
</evidence>